<sequence>MRHIARAVSAIGDARGPGHEGYALAPRCPLATACRATSADKWLVGFRVRAGGTGATWLYYVVDHANDAMDAKERAISMAGDEIDVPCPLGRDGVGSTEIRLIHDDGIGPRRLLPCP</sequence>
<dbReference type="Proteomes" id="UP000198280">
    <property type="component" value="Unassembled WGS sequence"/>
</dbReference>
<dbReference type="EMBL" id="FZOF01000017">
    <property type="protein sequence ID" value="SNT22451.1"/>
    <property type="molecule type" value="Genomic_DNA"/>
</dbReference>
<dbReference type="AlphaFoldDB" id="A0A239KW51"/>
<reference evidence="1 2" key="1">
    <citation type="submission" date="2017-06" db="EMBL/GenBank/DDBJ databases">
        <authorList>
            <person name="Kim H.J."/>
            <person name="Triplett B.A."/>
        </authorList>
    </citation>
    <scope>NUCLEOTIDE SEQUENCE [LARGE SCALE GENOMIC DNA]</scope>
    <source>
        <strain evidence="1 2">CGMCC 4.1858</strain>
    </source>
</reference>
<gene>
    <name evidence="1" type="ORF">SAMN05216252_11784</name>
</gene>
<keyword evidence="2" id="KW-1185">Reference proteome</keyword>
<evidence type="ECO:0000313" key="1">
    <source>
        <dbReference type="EMBL" id="SNT22451.1"/>
    </source>
</evidence>
<protein>
    <submittedName>
        <fullName evidence="1">Uncharacterized protein</fullName>
    </submittedName>
</protein>
<name>A0A239KW51_9ACTN</name>
<accession>A0A239KW51</accession>
<evidence type="ECO:0000313" key="2">
    <source>
        <dbReference type="Proteomes" id="UP000198280"/>
    </source>
</evidence>
<proteinExistence type="predicted"/>
<organism evidence="1 2">
    <name type="scientific">Actinacidiphila glaucinigra</name>
    <dbReference type="NCBI Taxonomy" id="235986"/>
    <lineage>
        <taxon>Bacteria</taxon>
        <taxon>Bacillati</taxon>
        <taxon>Actinomycetota</taxon>
        <taxon>Actinomycetes</taxon>
        <taxon>Kitasatosporales</taxon>
        <taxon>Streptomycetaceae</taxon>
        <taxon>Actinacidiphila</taxon>
    </lineage>
</organism>
<dbReference type="RefSeq" id="WP_089226640.1">
    <property type="nucleotide sequence ID" value="NZ_FZOF01000017.1"/>
</dbReference>